<name>A0A3E0VX28_9MICO</name>
<dbReference type="InterPro" id="IPR024537">
    <property type="entry name" value="DUF3322"/>
</dbReference>
<organism evidence="3 4">
    <name type="scientific">Subtercola boreus</name>
    <dbReference type="NCBI Taxonomy" id="120213"/>
    <lineage>
        <taxon>Bacteria</taxon>
        <taxon>Bacillati</taxon>
        <taxon>Actinomycetota</taxon>
        <taxon>Actinomycetes</taxon>
        <taxon>Micrococcales</taxon>
        <taxon>Microbacteriaceae</taxon>
        <taxon>Subtercola</taxon>
    </lineage>
</organism>
<dbReference type="InterPro" id="IPR014544">
    <property type="entry name" value="UCP028408"/>
</dbReference>
<sequence>MISINDARGLAGRRLLSKLGAWAGALPEDPVFSLSLRPPTEREMLADQGAAERWARSWDSSARPEGLEVDWETRVWRSIGRQRIPVRVKASTPDALAAFAGGAAARSWKTISERSRILRDRFGDSVALAGSIRSQTESLLQLDREGFSTVVEVAFWLTTHPVAGLRPRQLPIRGVDTKWFASHRALVTALYDAATGSSGLGVTDADRLIRIRVLDERLHPGGPLDFAAPLSELDWLGVRPLVVFVFENLESVLAMPRWEGAIAVHGSGYAVDVIGRISWVQRSPIVYWGDLDSHGFAILHRLRMSHSSVTSVLMDEATLLAHRDLWVPEPKPNRGTFTTLSESEQNALRRLHAEGDVRLEQERIPWQTALAALSAAV</sequence>
<dbReference type="PIRSF" id="PIRSF028408">
    <property type="entry name" value="UCP028408"/>
    <property type="match status" value="1"/>
</dbReference>
<dbReference type="Pfam" id="PF09983">
    <property type="entry name" value="JetD_C"/>
    <property type="match status" value="1"/>
</dbReference>
<evidence type="ECO:0008006" key="5">
    <source>
        <dbReference type="Google" id="ProtNLM"/>
    </source>
</evidence>
<evidence type="ECO:0000259" key="1">
    <source>
        <dbReference type="Pfam" id="PF09983"/>
    </source>
</evidence>
<dbReference type="AlphaFoldDB" id="A0A3E0VX28"/>
<proteinExistence type="predicted"/>
<dbReference type="InterPro" id="IPR024534">
    <property type="entry name" value="JetD_C"/>
</dbReference>
<dbReference type="RefSeq" id="WP_116282628.1">
    <property type="nucleotide sequence ID" value="NZ_NBXA01000015.1"/>
</dbReference>
<dbReference type="Pfam" id="PF11795">
    <property type="entry name" value="DUF3322"/>
    <property type="match status" value="1"/>
</dbReference>
<feature type="domain" description="Wadjet protein JetD C-terminal" evidence="1">
    <location>
        <begin position="201"/>
        <end position="372"/>
    </location>
</feature>
<evidence type="ECO:0000259" key="2">
    <source>
        <dbReference type="Pfam" id="PF11795"/>
    </source>
</evidence>
<gene>
    <name evidence="3" type="ORF">B7R21_07555</name>
</gene>
<accession>A0A3E0VX28</accession>
<dbReference type="Proteomes" id="UP000256709">
    <property type="component" value="Unassembled WGS sequence"/>
</dbReference>
<dbReference type="OrthoDB" id="322908at2"/>
<comment type="caution">
    <text evidence="3">The sequence shown here is derived from an EMBL/GenBank/DDBJ whole genome shotgun (WGS) entry which is preliminary data.</text>
</comment>
<dbReference type="EMBL" id="NBXA01000015">
    <property type="protein sequence ID" value="RFA13908.1"/>
    <property type="molecule type" value="Genomic_DNA"/>
</dbReference>
<feature type="domain" description="DUF3322" evidence="2">
    <location>
        <begin position="32"/>
        <end position="191"/>
    </location>
</feature>
<evidence type="ECO:0000313" key="4">
    <source>
        <dbReference type="Proteomes" id="UP000256709"/>
    </source>
</evidence>
<reference evidence="3 4" key="1">
    <citation type="submission" date="2017-04" db="EMBL/GenBank/DDBJ databases">
        <title>Comparative genome analysis of Subtercola boreus.</title>
        <authorList>
            <person name="Cho Y.-J."/>
            <person name="Cho A."/>
            <person name="Kim O.-S."/>
            <person name="Lee J.-I."/>
        </authorList>
    </citation>
    <scope>NUCLEOTIDE SEQUENCE [LARGE SCALE GENOMIC DNA]</scope>
    <source>
        <strain evidence="3 4">P27444</strain>
    </source>
</reference>
<evidence type="ECO:0000313" key="3">
    <source>
        <dbReference type="EMBL" id="RFA13908.1"/>
    </source>
</evidence>
<protein>
    <recommendedName>
        <fullName evidence="5">Wadjet protein JetD C-terminal domain-containing protein</fullName>
    </recommendedName>
</protein>